<reference evidence="1" key="1">
    <citation type="submission" date="2023-03" db="EMBL/GenBank/DDBJ databases">
        <title>Chromosome-level genomes of two armyworms, Mythimna separata and Mythimna loreyi, provide insights into the biosynthesis and reception of sex pheromones.</title>
        <authorList>
            <person name="Zhao H."/>
        </authorList>
    </citation>
    <scope>NUCLEOTIDE SEQUENCE</scope>
    <source>
        <strain evidence="1">BeijingLab</strain>
    </source>
</reference>
<accession>A0ACC2Q9D4</accession>
<name>A0ACC2Q9D4_9NEOP</name>
<protein>
    <submittedName>
        <fullName evidence="1">Uncharacterized protein</fullName>
    </submittedName>
</protein>
<gene>
    <name evidence="1" type="ORF">PYW08_009290</name>
</gene>
<evidence type="ECO:0000313" key="1">
    <source>
        <dbReference type="EMBL" id="KAJ8710775.1"/>
    </source>
</evidence>
<keyword evidence="2" id="KW-1185">Reference proteome</keyword>
<evidence type="ECO:0000313" key="2">
    <source>
        <dbReference type="Proteomes" id="UP001231649"/>
    </source>
</evidence>
<dbReference type="EMBL" id="CM056799">
    <property type="protein sequence ID" value="KAJ8710775.1"/>
    <property type="molecule type" value="Genomic_DNA"/>
</dbReference>
<sequence>MKPAENGDLTAAIRLACASCPNLIARKKEKKSLATMTPAILVTGGAGYVGSHTVISLLEKQSDRPEFDIVVVDNLTNAFRSEGRKIPEPLRIIEELTNKTIHFYELDIRDKEGLSKVFEKHDIECVIHFAALKAVGESVDKPLEYYQANITGTCTLLEVMRNYGVYKLVYSSSCTVYGEPERLPIDEGHDTGRGLTSPYGKSKYFCEEIMKDLCTSDKKWKVISLRYFNPVGAHHSGRIGEDPAGIPNNLMPFIAQVAVGRLQELLVFGNDYPTIDGTGVRDYIHVEDLAEGHVKAVKLFQQPGFSGFHAVNLGTGTGYSVLQMIAAFQVASGHEVPYRIVGRRAGDIASNYADVALSHRLLGWRATRTLEDMCADTWRWQSNNPEGFKTS</sequence>
<dbReference type="Proteomes" id="UP001231649">
    <property type="component" value="Chromosome 23"/>
</dbReference>
<comment type="caution">
    <text evidence="1">The sequence shown here is derived from an EMBL/GenBank/DDBJ whole genome shotgun (WGS) entry which is preliminary data.</text>
</comment>
<organism evidence="1 2">
    <name type="scientific">Mythimna loreyi</name>
    <dbReference type="NCBI Taxonomy" id="667449"/>
    <lineage>
        <taxon>Eukaryota</taxon>
        <taxon>Metazoa</taxon>
        <taxon>Ecdysozoa</taxon>
        <taxon>Arthropoda</taxon>
        <taxon>Hexapoda</taxon>
        <taxon>Insecta</taxon>
        <taxon>Pterygota</taxon>
        <taxon>Neoptera</taxon>
        <taxon>Endopterygota</taxon>
        <taxon>Lepidoptera</taxon>
        <taxon>Glossata</taxon>
        <taxon>Ditrysia</taxon>
        <taxon>Noctuoidea</taxon>
        <taxon>Noctuidae</taxon>
        <taxon>Noctuinae</taxon>
        <taxon>Hadenini</taxon>
        <taxon>Mythimna</taxon>
    </lineage>
</organism>
<proteinExistence type="predicted"/>